<organism evidence="1 2">
    <name type="scientific">Araneus ventricosus</name>
    <name type="common">Orbweaver spider</name>
    <name type="synonym">Epeira ventricosa</name>
    <dbReference type="NCBI Taxonomy" id="182803"/>
    <lineage>
        <taxon>Eukaryota</taxon>
        <taxon>Metazoa</taxon>
        <taxon>Ecdysozoa</taxon>
        <taxon>Arthropoda</taxon>
        <taxon>Chelicerata</taxon>
        <taxon>Arachnida</taxon>
        <taxon>Araneae</taxon>
        <taxon>Araneomorphae</taxon>
        <taxon>Entelegynae</taxon>
        <taxon>Araneoidea</taxon>
        <taxon>Araneidae</taxon>
        <taxon>Araneus</taxon>
    </lineage>
</organism>
<evidence type="ECO:0000313" key="2">
    <source>
        <dbReference type="Proteomes" id="UP000499080"/>
    </source>
</evidence>
<proteinExistence type="predicted"/>
<reference evidence="1 2" key="1">
    <citation type="journal article" date="2019" name="Sci. Rep.">
        <title>Orb-weaving spider Araneus ventricosus genome elucidates the spidroin gene catalogue.</title>
        <authorList>
            <person name="Kono N."/>
            <person name="Nakamura H."/>
            <person name="Ohtoshi R."/>
            <person name="Moran D.A.P."/>
            <person name="Shinohara A."/>
            <person name="Yoshida Y."/>
            <person name="Fujiwara M."/>
            <person name="Mori M."/>
            <person name="Tomita M."/>
            <person name="Arakawa K."/>
        </authorList>
    </citation>
    <scope>NUCLEOTIDE SEQUENCE [LARGE SCALE GENOMIC DNA]</scope>
</reference>
<feature type="non-terminal residue" evidence="1">
    <location>
        <position position="73"/>
    </location>
</feature>
<evidence type="ECO:0000313" key="1">
    <source>
        <dbReference type="EMBL" id="GBL59329.1"/>
    </source>
</evidence>
<keyword evidence="2" id="KW-1185">Reference proteome</keyword>
<name>A0A4Y1ZNI9_ARAVE</name>
<comment type="caution">
    <text evidence="1">The sequence shown here is derived from an EMBL/GenBank/DDBJ whole genome shotgun (WGS) entry which is preliminary data.</text>
</comment>
<accession>A0A4Y1ZNI9</accession>
<dbReference type="AlphaFoldDB" id="A0A4Y1ZNI9"/>
<protein>
    <submittedName>
        <fullName evidence="1">Uncharacterized protein</fullName>
    </submittedName>
</protein>
<gene>
    <name evidence="1" type="ORF">AVEN_17382_1</name>
</gene>
<dbReference type="Proteomes" id="UP000499080">
    <property type="component" value="Unassembled WGS sequence"/>
</dbReference>
<dbReference type="EMBL" id="BGPR01151451">
    <property type="protein sequence ID" value="GBL59329.1"/>
    <property type="molecule type" value="Genomic_DNA"/>
</dbReference>
<sequence length="73" mass="8357">MEENSNGELSKEPPAIGVLIWTNFLSRDKICNSDSLEYKFTIAQHHRCTNNSMRNVHSFDGKSSEHLLYVTSK</sequence>